<dbReference type="Gene3D" id="3.80.10.10">
    <property type="entry name" value="Ribonuclease Inhibitor"/>
    <property type="match status" value="1"/>
</dbReference>
<proteinExistence type="predicted"/>
<dbReference type="SUPFAM" id="SSF52058">
    <property type="entry name" value="L domain-like"/>
    <property type="match status" value="1"/>
</dbReference>
<name>A0A0C9XQB4_9AGAR</name>
<accession>A0A0C9XQB4</accession>
<dbReference type="AlphaFoldDB" id="A0A0C9XQB4"/>
<evidence type="ECO:0000313" key="1">
    <source>
        <dbReference type="EMBL" id="KIJ98207.1"/>
    </source>
</evidence>
<dbReference type="OrthoDB" id="3256662at2759"/>
<keyword evidence="2" id="KW-1185">Reference proteome</keyword>
<sequence length="508" mass="57824">MTREKKGGKTALTWSSPIRRAGCRTLSPIPNEIYLKIFDCILPEETFNYKRVLSDLVLVCRFFCFTILPRIYKKLELVGSAHTDSFSPNYSAFCRAVVKDAEPARTLAKHVRECAFRAWICDSHLTWSYNGFLGLYCNALAMMSEIETVQLHSTPISRTILRTIRGLKRLKVLSIFSCPFQKDVTEKDIAKLSSLRLVEFRLSMLLILGEPLKVQALIKAIDLSNLESFQTDMWDLASRLVDETGTIPLRFLDVFHIKDWALFGKILEKMPSLSSLKIFRLTDPSTRNSNLKIDSSLIPTLQNLTCPPELVSTFVPGRPITVLKISTRHPVLRNVELADIKFMKKSSAIIHELSISAKTYFTFSVWEHLPALEKLELYRTAKLYSEDIDLVLRTFADQPADPKHPPSIREVTFSVSPSVPHLHLFNLPYQHEIISTVIAGRFPELEKVFISEYIEWRRSDDGVWSFSIAITHSTLLAGKIKTGELPYLDHDGCIERLLNVVFGSEGQT</sequence>
<dbReference type="EMBL" id="KN838674">
    <property type="protein sequence ID" value="KIJ98207.1"/>
    <property type="molecule type" value="Genomic_DNA"/>
</dbReference>
<dbReference type="InterPro" id="IPR032675">
    <property type="entry name" value="LRR_dom_sf"/>
</dbReference>
<protein>
    <recommendedName>
        <fullName evidence="3">F-box domain-containing protein</fullName>
    </recommendedName>
</protein>
<dbReference type="HOGENOM" id="CLU_041308_0_0_1"/>
<evidence type="ECO:0000313" key="2">
    <source>
        <dbReference type="Proteomes" id="UP000054477"/>
    </source>
</evidence>
<reference evidence="1 2" key="1">
    <citation type="submission" date="2014-04" db="EMBL/GenBank/DDBJ databases">
        <authorList>
            <consortium name="DOE Joint Genome Institute"/>
            <person name="Kuo A."/>
            <person name="Kohler A."/>
            <person name="Nagy L.G."/>
            <person name="Floudas D."/>
            <person name="Copeland A."/>
            <person name="Barry K.W."/>
            <person name="Cichocki N."/>
            <person name="Veneault-Fourrey C."/>
            <person name="LaButti K."/>
            <person name="Lindquist E.A."/>
            <person name="Lipzen A."/>
            <person name="Lundell T."/>
            <person name="Morin E."/>
            <person name="Murat C."/>
            <person name="Sun H."/>
            <person name="Tunlid A."/>
            <person name="Henrissat B."/>
            <person name="Grigoriev I.V."/>
            <person name="Hibbett D.S."/>
            <person name="Martin F."/>
            <person name="Nordberg H.P."/>
            <person name="Cantor M.N."/>
            <person name="Hua S.X."/>
        </authorList>
    </citation>
    <scope>NUCLEOTIDE SEQUENCE [LARGE SCALE GENOMIC DNA]</scope>
    <source>
        <strain evidence="1 2">LaAM-08-1</strain>
    </source>
</reference>
<dbReference type="Proteomes" id="UP000054477">
    <property type="component" value="Unassembled WGS sequence"/>
</dbReference>
<organism evidence="1 2">
    <name type="scientific">Laccaria amethystina LaAM-08-1</name>
    <dbReference type="NCBI Taxonomy" id="1095629"/>
    <lineage>
        <taxon>Eukaryota</taxon>
        <taxon>Fungi</taxon>
        <taxon>Dikarya</taxon>
        <taxon>Basidiomycota</taxon>
        <taxon>Agaricomycotina</taxon>
        <taxon>Agaricomycetes</taxon>
        <taxon>Agaricomycetidae</taxon>
        <taxon>Agaricales</taxon>
        <taxon>Agaricineae</taxon>
        <taxon>Hydnangiaceae</taxon>
        <taxon>Laccaria</taxon>
    </lineage>
</organism>
<evidence type="ECO:0008006" key="3">
    <source>
        <dbReference type="Google" id="ProtNLM"/>
    </source>
</evidence>
<gene>
    <name evidence="1" type="ORF">K443DRAFT_680928</name>
</gene>
<reference evidence="2" key="2">
    <citation type="submission" date="2015-01" db="EMBL/GenBank/DDBJ databases">
        <title>Evolutionary Origins and Diversification of the Mycorrhizal Mutualists.</title>
        <authorList>
            <consortium name="DOE Joint Genome Institute"/>
            <consortium name="Mycorrhizal Genomics Consortium"/>
            <person name="Kohler A."/>
            <person name="Kuo A."/>
            <person name="Nagy L.G."/>
            <person name="Floudas D."/>
            <person name="Copeland A."/>
            <person name="Barry K.W."/>
            <person name="Cichocki N."/>
            <person name="Veneault-Fourrey C."/>
            <person name="LaButti K."/>
            <person name="Lindquist E.A."/>
            <person name="Lipzen A."/>
            <person name="Lundell T."/>
            <person name="Morin E."/>
            <person name="Murat C."/>
            <person name="Riley R."/>
            <person name="Ohm R."/>
            <person name="Sun H."/>
            <person name="Tunlid A."/>
            <person name="Henrissat B."/>
            <person name="Grigoriev I.V."/>
            <person name="Hibbett D.S."/>
            <person name="Martin F."/>
        </authorList>
    </citation>
    <scope>NUCLEOTIDE SEQUENCE [LARGE SCALE GENOMIC DNA]</scope>
    <source>
        <strain evidence="2">LaAM-08-1</strain>
    </source>
</reference>